<evidence type="ECO:0000313" key="2">
    <source>
        <dbReference type="EMBL" id="MEC1177370.1"/>
    </source>
</evidence>
<dbReference type="GO" id="GO:0043571">
    <property type="term" value="P:maintenance of CRISPR repeat elements"/>
    <property type="evidence" value="ECO:0007669"/>
    <property type="project" value="InterPro"/>
</dbReference>
<dbReference type="RefSeq" id="WP_326121684.1">
    <property type="nucleotide sequence ID" value="NZ_JARSFG010000003.1"/>
</dbReference>
<dbReference type="InterPro" id="IPR013418">
    <property type="entry name" value="CRISPR-assoc_prot_Cas7/Csd2"/>
</dbReference>
<dbReference type="NCBIfam" id="TIGR01595">
    <property type="entry name" value="cas_CT1132"/>
    <property type="match status" value="1"/>
</dbReference>
<evidence type="ECO:0000256" key="1">
    <source>
        <dbReference type="SAM" id="MobiDB-lite"/>
    </source>
</evidence>
<dbReference type="InterPro" id="IPR006482">
    <property type="entry name" value="Cas7_Csh2/Csh2"/>
</dbReference>
<comment type="caution">
    <text evidence="2">The sequence shown here is derived from an EMBL/GenBank/DDBJ whole genome shotgun (WGS) entry which is preliminary data.</text>
</comment>
<dbReference type="Proteomes" id="UP001344888">
    <property type="component" value="Unassembled WGS sequence"/>
</dbReference>
<organism evidence="2 3">
    <name type="scientific">Metasolibacillus meyeri</name>
    <dbReference type="NCBI Taxonomy" id="1071052"/>
    <lineage>
        <taxon>Bacteria</taxon>
        <taxon>Bacillati</taxon>
        <taxon>Bacillota</taxon>
        <taxon>Bacilli</taxon>
        <taxon>Bacillales</taxon>
        <taxon>Caryophanaceae</taxon>
        <taxon>Metasolibacillus</taxon>
    </lineage>
</organism>
<gene>
    <name evidence="2" type="primary">cas7c</name>
    <name evidence="2" type="ORF">P9B03_02640</name>
</gene>
<dbReference type="NCBIfam" id="TIGR02589">
    <property type="entry name" value="cas_Csd2"/>
    <property type="match status" value="1"/>
</dbReference>
<name>A0AAW9NSH8_9BACL</name>
<feature type="region of interest" description="Disordered" evidence="1">
    <location>
        <begin position="19"/>
        <end position="38"/>
    </location>
</feature>
<dbReference type="Pfam" id="PF05107">
    <property type="entry name" value="Cas_Cas7"/>
    <property type="match status" value="1"/>
</dbReference>
<reference evidence="2 3" key="1">
    <citation type="submission" date="2023-03" db="EMBL/GenBank/DDBJ databases">
        <title>Bacillus Genome Sequencing.</title>
        <authorList>
            <person name="Dunlap C."/>
        </authorList>
    </citation>
    <scope>NUCLEOTIDE SEQUENCE [LARGE SCALE GENOMIC DNA]</scope>
    <source>
        <strain evidence="2 3">B-59205</strain>
    </source>
</reference>
<evidence type="ECO:0000313" key="3">
    <source>
        <dbReference type="Proteomes" id="UP001344888"/>
    </source>
</evidence>
<accession>A0AAW9NSH8</accession>
<keyword evidence="3" id="KW-1185">Reference proteome</keyword>
<sequence>MTILKNKIDFAVVFTVNKANPNGDPLNGNQPRQDFNGHGEVSDVAIKRKLRNRLQDEGESILVQSDERRTDNHRSIRDRVAAVEALNKILTKGKGTSEEEASAEKLACGHWYDVRAFGQVFAFKGDKLSLSVRGPVSIHAATSIEPVDITSMQITKSVNSITNTKDPSQKTSDTMGMKHRVDFGVYVFYGSINPQLAERTGFTYEDAQKLKEALRTLFANDASSARPDGSMEVNKLFWWEHNCKLGQYSSAKVHRSVKIERTQDSDKPSIKEYSIEVDDSELAGLVAEKYDGL</sequence>
<proteinExistence type="predicted"/>
<protein>
    <submittedName>
        <fullName evidence="2">Type I-C CRISPR-associated protein Cas7/Csd2</fullName>
    </submittedName>
</protein>
<dbReference type="AlphaFoldDB" id="A0AAW9NSH8"/>
<dbReference type="EMBL" id="JARSFG010000003">
    <property type="protein sequence ID" value="MEC1177370.1"/>
    <property type="molecule type" value="Genomic_DNA"/>
</dbReference>